<dbReference type="Proteomes" id="UP000244959">
    <property type="component" value="Chromosome I"/>
</dbReference>
<evidence type="ECO:0000259" key="12">
    <source>
        <dbReference type="PROSITE" id="PS51669"/>
    </source>
</evidence>
<keyword evidence="7 10" id="KW-0411">Iron-sulfur</keyword>
<dbReference type="PROSITE" id="PS00641">
    <property type="entry name" value="COMPLEX1_75K_1"/>
    <property type="match status" value="1"/>
</dbReference>
<dbReference type="AlphaFoldDB" id="A0A0F3MET5"/>
<evidence type="ECO:0000259" key="11">
    <source>
        <dbReference type="PROSITE" id="PS51085"/>
    </source>
</evidence>
<dbReference type="Pfam" id="PF22151">
    <property type="entry name" value="Fer4_NDSU1"/>
    <property type="match status" value="1"/>
</dbReference>
<dbReference type="PROSITE" id="PS00642">
    <property type="entry name" value="COMPLEX1_75K_2"/>
    <property type="match status" value="1"/>
</dbReference>
<evidence type="ECO:0000256" key="3">
    <source>
        <dbReference type="ARBA" id="ARBA00022485"/>
    </source>
</evidence>
<dbReference type="PANTHER" id="PTHR43105:SF13">
    <property type="entry name" value="NADH-UBIQUINONE OXIDOREDUCTASE 75 KDA SUBUNIT, MITOCHONDRIAL"/>
    <property type="match status" value="1"/>
</dbReference>
<dbReference type="PANTHER" id="PTHR43105">
    <property type="entry name" value="RESPIRATORY NITRATE REDUCTASE"/>
    <property type="match status" value="1"/>
</dbReference>
<dbReference type="PROSITE" id="PS51669">
    <property type="entry name" value="4FE4S_MOW_BIS_MGD"/>
    <property type="match status" value="1"/>
</dbReference>
<evidence type="ECO:0000313" key="16">
    <source>
        <dbReference type="Proteomes" id="UP000033769"/>
    </source>
</evidence>
<dbReference type="EMBL" id="LANO01000001">
    <property type="protein sequence ID" value="KJV54288.1"/>
    <property type="molecule type" value="Genomic_DNA"/>
</dbReference>
<dbReference type="SMART" id="SM00929">
    <property type="entry name" value="NADH-G_4Fe-4S_3"/>
    <property type="match status" value="1"/>
</dbReference>
<dbReference type="InterPro" id="IPR006963">
    <property type="entry name" value="Mopterin_OxRdtase_4Fe-4S_dom"/>
</dbReference>
<evidence type="ECO:0000256" key="5">
    <source>
        <dbReference type="ARBA" id="ARBA00022967"/>
    </source>
</evidence>
<reference evidence="14 16" key="1">
    <citation type="submission" date="2015-02" db="EMBL/GenBank/DDBJ databases">
        <title>Genome Sequencing of Rickettsiales.</title>
        <authorList>
            <person name="Daugherty S.C."/>
            <person name="Su Q."/>
            <person name="Abolude K."/>
            <person name="Beier-Sexton M."/>
            <person name="Carlyon J.A."/>
            <person name="Carter R."/>
            <person name="Day N.P."/>
            <person name="Dumler S.J."/>
            <person name="Dyachenko V."/>
            <person name="Godinez A."/>
            <person name="Kurtti T.J."/>
            <person name="Lichay M."/>
            <person name="Mullins K.E."/>
            <person name="Ott S."/>
            <person name="Pappas-Brown V."/>
            <person name="Paris D.H."/>
            <person name="Patel P."/>
            <person name="Richards A.L."/>
            <person name="Sadzewicz L."/>
            <person name="Sears K."/>
            <person name="Seidman D."/>
            <person name="Sengamalay N."/>
            <person name="Stenos J."/>
            <person name="Tallon L.J."/>
            <person name="Vincent G."/>
            <person name="Fraser C.M."/>
            <person name="Munderloh U."/>
            <person name="Dunning-Hotopp J.C."/>
        </authorList>
    </citation>
    <scope>NUCLEOTIDE SEQUENCE [LARGE SCALE GENOMIC DNA]</scope>
    <source>
        <strain evidence="14 16">Gilliam</strain>
    </source>
</reference>
<dbReference type="EMBL" id="LS398551">
    <property type="protein sequence ID" value="SPR13213.1"/>
    <property type="molecule type" value="Genomic_DNA"/>
</dbReference>
<dbReference type="InterPro" id="IPR050123">
    <property type="entry name" value="Prok_molybdopt-oxidoreductase"/>
</dbReference>
<dbReference type="RefSeq" id="WP_047220065.1">
    <property type="nucleotide sequence ID" value="NZ_LS398551.1"/>
</dbReference>
<dbReference type="SUPFAM" id="SSF53706">
    <property type="entry name" value="Formate dehydrogenase/DMSO reductase, domains 1-3"/>
    <property type="match status" value="1"/>
</dbReference>
<dbReference type="FunFam" id="3.30.70.20:FF:000002">
    <property type="entry name" value="NADH-ubiquinone oxidoreductase 75 kDa subunit"/>
    <property type="match status" value="1"/>
</dbReference>
<comment type="catalytic activity">
    <reaction evidence="9 10">
        <text>a quinone + NADH + 5 H(+)(in) = a quinol + NAD(+) + 4 H(+)(out)</text>
        <dbReference type="Rhea" id="RHEA:57888"/>
        <dbReference type="ChEBI" id="CHEBI:15378"/>
        <dbReference type="ChEBI" id="CHEBI:24646"/>
        <dbReference type="ChEBI" id="CHEBI:57540"/>
        <dbReference type="ChEBI" id="CHEBI:57945"/>
        <dbReference type="ChEBI" id="CHEBI:132124"/>
    </reaction>
</comment>
<dbReference type="InterPro" id="IPR036010">
    <property type="entry name" value="2Fe-2S_ferredoxin-like_sf"/>
</dbReference>
<dbReference type="GO" id="GO:0048038">
    <property type="term" value="F:quinone binding"/>
    <property type="evidence" value="ECO:0007669"/>
    <property type="project" value="UniProtKB-UniRule"/>
</dbReference>
<evidence type="ECO:0000256" key="7">
    <source>
        <dbReference type="ARBA" id="ARBA00023014"/>
    </source>
</evidence>
<dbReference type="InterPro" id="IPR054351">
    <property type="entry name" value="NADH_UbQ_OxRdtase_ferredoxin"/>
</dbReference>
<comment type="function">
    <text evidence="10">NDH-1 shuttles electrons from NADH, via FMN and iron-sulfur (Fe-S) centers, to quinones in the respiratory chain. Couples the redox reaction to proton translocation (for every two electrons transferred, four hydrogen ions are translocated across the cytoplasmic membrane), and thus conserves the redox energy in a proton gradient.</text>
</comment>
<keyword evidence="10" id="KW-0001">2Fe-2S</keyword>
<comment type="similarity">
    <text evidence="2 10">Belongs to the complex I 75 kDa subunit family.</text>
</comment>
<dbReference type="FunFam" id="3.30.200.210:FF:000002">
    <property type="entry name" value="NADH-ubiquinone oxidoreductase 75 kDa subunit"/>
    <property type="match status" value="1"/>
</dbReference>
<dbReference type="GO" id="GO:0051537">
    <property type="term" value="F:2 iron, 2 sulfur cluster binding"/>
    <property type="evidence" value="ECO:0007669"/>
    <property type="project" value="UniProtKB-UniRule"/>
</dbReference>
<feature type="domain" description="4Fe-4S His(Cys)3-ligated-type" evidence="13">
    <location>
        <begin position="78"/>
        <end position="117"/>
    </location>
</feature>
<evidence type="ECO:0000256" key="1">
    <source>
        <dbReference type="ARBA" id="ARBA00001966"/>
    </source>
</evidence>
<dbReference type="CDD" id="cd00207">
    <property type="entry name" value="fer2"/>
    <property type="match status" value="1"/>
</dbReference>
<dbReference type="GO" id="GO:0046872">
    <property type="term" value="F:metal ion binding"/>
    <property type="evidence" value="ECO:0007669"/>
    <property type="project" value="UniProtKB-UniRule"/>
</dbReference>
<evidence type="ECO:0000256" key="9">
    <source>
        <dbReference type="ARBA" id="ARBA00047712"/>
    </source>
</evidence>
<accession>A0A0F3MET5</accession>
<name>A0A0F3MET5_ORITS</name>
<keyword evidence="6 10" id="KW-0408">Iron</keyword>
<dbReference type="GO" id="GO:0008137">
    <property type="term" value="F:NADH dehydrogenase (ubiquinone) activity"/>
    <property type="evidence" value="ECO:0007669"/>
    <property type="project" value="UniProtKB-UniRule"/>
</dbReference>
<dbReference type="InterPro" id="IPR010228">
    <property type="entry name" value="NADH_UbQ_OxRdtase_Gsu"/>
</dbReference>
<reference evidence="15" key="2">
    <citation type="submission" date="2018-03" db="EMBL/GenBank/DDBJ databases">
        <authorList>
            <person name="Keele B.F."/>
        </authorList>
    </citation>
    <scope>NUCLEOTIDE SEQUENCE [LARGE SCALE GENOMIC DNA]</scope>
    <source>
        <strain evidence="15">Gilliam</strain>
    </source>
</reference>
<dbReference type="SUPFAM" id="SSF54862">
    <property type="entry name" value="4Fe-4S ferredoxins"/>
    <property type="match status" value="1"/>
</dbReference>
<dbReference type="Pfam" id="PF00384">
    <property type="entry name" value="Molybdopterin"/>
    <property type="match status" value="1"/>
</dbReference>
<dbReference type="FunFam" id="3.10.20.740:FF:000001">
    <property type="entry name" value="NADH-quinone oxidoreductase subunit G"/>
    <property type="match status" value="1"/>
</dbReference>
<dbReference type="InterPro" id="IPR001041">
    <property type="entry name" value="2Fe-2S_ferredoxin-type"/>
</dbReference>
<dbReference type="Pfam" id="PF10588">
    <property type="entry name" value="NADH-G_4Fe-4S_3"/>
    <property type="match status" value="1"/>
</dbReference>
<evidence type="ECO:0000313" key="14">
    <source>
        <dbReference type="EMBL" id="KJV54288.1"/>
    </source>
</evidence>
<dbReference type="PROSITE" id="PS00643">
    <property type="entry name" value="COMPLEX1_75K_3"/>
    <property type="match status" value="1"/>
</dbReference>
<proteinExistence type="inferred from homology"/>
<evidence type="ECO:0000256" key="2">
    <source>
        <dbReference type="ARBA" id="ARBA00005404"/>
    </source>
</evidence>
<keyword evidence="3 10" id="KW-0004">4Fe-4S</keyword>
<dbReference type="PATRIC" id="fig|1359184.3.peg.43"/>
<keyword evidence="8 10" id="KW-0520">NAD</keyword>
<dbReference type="Proteomes" id="UP000033769">
    <property type="component" value="Unassembled WGS sequence"/>
</dbReference>
<sequence>MVNLIINNKKVKIKNEITIIQACELLNIEVPRFCYHERLAIAGNCRMCLVEIENSPKLVASCAMPISDGMVIHTNSPRVEKARKSVMEFLLINHPLDCPVCDQGGECDLQDQAFKYGSQVSRFNENKRIVKDKYMGPLIATHMTRCIHCTRCIRFAQDIAGLPEIGAIGRGENMEVQTYLEQSMKSELSGNVIDLCPVGALNSRPYAYTARAWELTCTESVDVFDAMGSNIKINSRGLEVMRILPSYCDEINEEWISDKSRFSYDGLKYQRLDRPYIKRNGRLQEASWNDALEYIADKMRETPGDKMAAIAGTMADCESMFALKLLMQNFSCDNFDTNQFNYKWDISSRGNYLFNTSIAGVDFSDLCLLVGVDMNFSAPVLGARLTRLQRSRKLKILNIGPENYEHRFNVIDLGNNTSLLVDILSGNHQIINEINNAKNPMMIIGDLAYARDDGFKVLELCQNIAYKYNFIQQNWNGYNILHNHASTVGAIDLGFIADSNSKNVAEILNSCEQGEISLVYLLGADELDTSKLSNAFVIYQGHHGDAGANCADVVLPGAAYTEKNAIYVNFEGRAQYARQAVAKVGSAKDDWLIIKNISDKVKSKFYFKDLDDLRSQAAKVAKSLRNIGNIQKSRVKKIKSDTILNTEEVFALKKRNFYITDVITRVSPVMAECTKVQKG</sequence>
<keyword evidence="4 10" id="KW-0479">Metal-binding</keyword>
<evidence type="ECO:0000313" key="17">
    <source>
        <dbReference type="Proteomes" id="UP000244959"/>
    </source>
</evidence>
<evidence type="ECO:0000256" key="6">
    <source>
        <dbReference type="ARBA" id="ARBA00023004"/>
    </source>
</evidence>
<evidence type="ECO:0000256" key="4">
    <source>
        <dbReference type="ARBA" id="ARBA00022723"/>
    </source>
</evidence>
<reference evidence="17" key="3">
    <citation type="submission" date="2018-03" db="EMBL/GenBank/DDBJ databases">
        <authorList>
            <person name="Batty M. E."/>
            <person name="Batty M E."/>
        </authorList>
    </citation>
    <scope>NUCLEOTIDE SEQUENCE [LARGE SCALE GENOMIC DNA]</scope>
    <source>
        <strain evidence="17">Gilliam</strain>
    </source>
</reference>
<protein>
    <recommendedName>
        <fullName evidence="10">NADH-quinone oxidoreductase</fullName>
        <ecNumber evidence="10">7.1.1.-</ecNumber>
    </recommendedName>
</protein>
<dbReference type="Pfam" id="PF09326">
    <property type="entry name" value="NADH_dhqG_C"/>
    <property type="match status" value="1"/>
</dbReference>
<dbReference type="SUPFAM" id="SSF54292">
    <property type="entry name" value="2Fe-2S ferredoxin-like"/>
    <property type="match status" value="1"/>
</dbReference>
<dbReference type="PROSITE" id="PS51085">
    <property type="entry name" value="2FE2S_FER_2"/>
    <property type="match status" value="1"/>
</dbReference>
<dbReference type="PROSITE" id="PS51839">
    <property type="entry name" value="4FE4S_HC3"/>
    <property type="match status" value="1"/>
</dbReference>
<comment type="cofactor">
    <cofactor evidence="10">
        <name>[2Fe-2S] cluster</name>
        <dbReference type="ChEBI" id="CHEBI:190135"/>
    </cofactor>
    <text evidence="10">Binds 1 [2Fe-2S] cluster per subunit.</text>
</comment>
<evidence type="ECO:0000256" key="8">
    <source>
        <dbReference type="ARBA" id="ARBA00023027"/>
    </source>
</evidence>
<gene>
    <name evidence="14" type="primary">nuoG</name>
    <name evidence="15" type="ORF">GILLIAM_02725</name>
    <name evidence="14" type="ORF">OTSGILL_0035</name>
</gene>
<evidence type="ECO:0000259" key="13">
    <source>
        <dbReference type="PROSITE" id="PS51839"/>
    </source>
</evidence>
<dbReference type="GO" id="GO:0016651">
    <property type="term" value="F:oxidoreductase activity, acting on NAD(P)H"/>
    <property type="evidence" value="ECO:0007669"/>
    <property type="project" value="InterPro"/>
</dbReference>
<dbReference type="Gene3D" id="3.30.70.20">
    <property type="match status" value="1"/>
</dbReference>
<dbReference type="Gene3D" id="3.40.50.740">
    <property type="match status" value="1"/>
</dbReference>
<comment type="cofactor">
    <cofactor evidence="1 10">
        <name>[4Fe-4S] cluster</name>
        <dbReference type="ChEBI" id="CHEBI:49883"/>
    </cofactor>
</comment>
<dbReference type="InterPro" id="IPR015405">
    <property type="entry name" value="NDUFS1-like_C"/>
</dbReference>
<keyword evidence="14" id="KW-0560">Oxidoreductase</keyword>
<dbReference type="GO" id="GO:0051539">
    <property type="term" value="F:4 iron, 4 sulfur cluster binding"/>
    <property type="evidence" value="ECO:0007669"/>
    <property type="project" value="UniProtKB-KW"/>
</dbReference>
<dbReference type="GO" id="GO:0042773">
    <property type="term" value="P:ATP synthesis coupled electron transport"/>
    <property type="evidence" value="ECO:0007669"/>
    <property type="project" value="InterPro"/>
</dbReference>
<dbReference type="Gene3D" id="3.10.20.740">
    <property type="match status" value="1"/>
</dbReference>
<dbReference type="InterPro" id="IPR006656">
    <property type="entry name" value="Mopterin_OxRdtase"/>
</dbReference>
<evidence type="ECO:0000256" key="10">
    <source>
        <dbReference type="RuleBase" id="RU003525"/>
    </source>
</evidence>
<dbReference type="InterPro" id="IPR019574">
    <property type="entry name" value="NADH_UbQ_OxRdtase_Gsu_4Fe4S-bd"/>
</dbReference>
<dbReference type="EC" id="7.1.1.-" evidence="10"/>
<feature type="domain" description="2Fe-2S ferredoxin-type" evidence="11">
    <location>
        <begin position="1"/>
        <end position="78"/>
    </location>
</feature>
<dbReference type="Pfam" id="PF13510">
    <property type="entry name" value="Fer2_4"/>
    <property type="match status" value="1"/>
</dbReference>
<dbReference type="Pfam" id="PF22117">
    <property type="entry name" value="Fer4_Nqo3"/>
    <property type="match status" value="1"/>
</dbReference>
<dbReference type="NCBIfam" id="TIGR01973">
    <property type="entry name" value="NuoG"/>
    <property type="match status" value="1"/>
</dbReference>
<evidence type="ECO:0000313" key="15">
    <source>
        <dbReference type="EMBL" id="SPR13213.1"/>
    </source>
</evidence>
<keyword evidence="17" id="KW-1185">Reference proteome</keyword>
<dbReference type="GO" id="GO:0016020">
    <property type="term" value="C:membrane"/>
    <property type="evidence" value="ECO:0007669"/>
    <property type="project" value="InterPro"/>
</dbReference>
<keyword evidence="10" id="KW-0874">Quinone</keyword>
<keyword evidence="5 10" id="KW-1278">Translocase</keyword>
<organism evidence="14 16">
    <name type="scientific">Orientia tsutsugamushi str. Gilliam</name>
    <dbReference type="NCBI Taxonomy" id="1359184"/>
    <lineage>
        <taxon>Bacteria</taxon>
        <taxon>Pseudomonadati</taxon>
        <taxon>Pseudomonadota</taxon>
        <taxon>Alphaproteobacteria</taxon>
        <taxon>Rickettsiales</taxon>
        <taxon>Rickettsiaceae</taxon>
        <taxon>Rickettsieae</taxon>
        <taxon>Orientia</taxon>
    </lineage>
</organism>
<feature type="domain" description="4Fe-4S Mo/W bis-MGD-type" evidence="12">
    <location>
        <begin position="215"/>
        <end position="271"/>
    </location>
</feature>
<dbReference type="Gene3D" id="3.30.200.210">
    <property type="match status" value="1"/>
</dbReference>
<dbReference type="InterPro" id="IPR000283">
    <property type="entry name" value="NADH_UbQ_OxRdtase_75kDa_su_CS"/>
</dbReference>